<reference evidence="4" key="1">
    <citation type="journal article" date="2019" name="Int. J. Syst. Evol. Microbiol.">
        <title>The Global Catalogue of Microorganisms (GCM) 10K type strain sequencing project: providing services to taxonomists for standard genome sequencing and annotation.</title>
        <authorList>
            <consortium name="The Broad Institute Genomics Platform"/>
            <consortium name="The Broad Institute Genome Sequencing Center for Infectious Disease"/>
            <person name="Wu L."/>
            <person name="Ma J."/>
        </authorList>
    </citation>
    <scope>NUCLEOTIDE SEQUENCE [LARGE SCALE GENOMIC DNA]</scope>
    <source>
        <strain evidence="4">JCM 30331</strain>
    </source>
</reference>
<feature type="domain" description="Methyltransferase type 11" evidence="2">
    <location>
        <begin position="36"/>
        <end position="118"/>
    </location>
</feature>
<organism evidence="3 4">
    <name type="scientific">Deinococcus malanensis</name>
    <dbReference type="NCBI Taxonomy" id="1706855"/>
    <lineage>
        <taxon>Bacteria</taxon>
        <taxon>Thermotogati</taxon>
        <taxon>Deinococcota</taxon>
        <taxon>Deinococci</taxon>
        <taxon>Deinococcales</taxon>
        <taxon>Deinococcaceae</taxon>
        <taxon>Deinococcus</taxon>
    </lineage>
</organism>
<dbReference type="SUPFAM" id="SSF53335">
    <property type="entry name" value="S-adenosyl-L-methionine-dependent methyltransferases"/>
    <property type="match status" value="1"/>
</dbReference>
<comment type="caution">
    <text evidence="3">The sequence shown here is derived from an EMBL/GenBank/DDBJ whole genome shotgun (WGS) entry which is preliminary data.</text>
</comment>
<dbReference type="GO" id="GO:0008168">
    <property type="term" value="F:methyltransferase activity"/>
    <property type="evidence" value="ECO:0007669"/>
    <property type="project" value="UniProtKB-KW"/>
</dbReference>
<accession>A0ABQ2F1F3</accession>
<dbReference type="RefSeq" id="WP_189011145.1">
    <property type="nucleotide sequence ID" value="NZ_BMPP01000018.1"/>
</dbReference>
<gene>
    <name evidence="3" type="ORF">GCM10008955_35380</name>
</gene>
<dbReference type="CDD" id="cd02440">
    <property type="entry name" value="AdoMet_MTases"/>
    <property type="match status" value="1"/>
</dbReference>
<keyword evidence="4" id="KW-1185">Reference proteome</keyword>
<dbReference type="Gene3D" id="3.40.50.150">
    <property type="entry name" value="Vaccinia Virus protein VP39"/>
    <property type="match status" value="1"/>
</dbReference>
<dbReference type="EMBL" id="BMPP01000018">
    <property type="protein sequence ID" value="GGK38424.1"/>
    <property type="molecule type" value="Genomic_DNA"/>
</dbReference>
<keyword evidence="3" id="KW-0808">Transferase</keyword>
<name>A0ABQ2F1F3_9DEIO</name>
<dbReference type="PANTHER" id="PTHR43591:SF24">
    <property type="entry name" value="2-METHOXY-6-POLYPRENYL-1,4-BENZOQUINOL METHYLASE, MITOCHONDRIAL"/>
    <property type="match status" value="1"/>
</dbReference>
<dbReference type="InterPro" id="IPR013216">
    <property type="entry name" value="Methyltransf_11"/>
</dbReference>
<dbReference type="Pfam" id="PF08241">
    <property type="entry name" value="Methyltransf_11"/>
    <property type="match status" value="1"/>
</dbReference>
<evidence type="ECO:0000313" key="3">
    <source>
        <dbReference type="EMBL" id="GGK38424.1"/>
    </source>
</evidence>
<evidence type="ECO:0000259" key="2">
    <source>
        <dbReference type="Pfam" id="PF08241"/>
    </source>
</evidence>
<evidence type="ECO:0000256" key="1">
    <source>
        <dbReference type="SAM" id="MobiDB-lite"/>
    </source>
</evidence>
<dbReference type="PANTHER" id="PTHR43591">
    <property type="entry name" value="METHYLTRANSFERASE"/>
    <property type="match status" value="1"/>
</dbReference>
<proteinExistence type="predicted"/>
<evidence type="ECO:0000313" key="4">
    <source>
        <dbReference type="Proteomes" id="UP000647587"/>
    </source>
</evidence>
<sequence length="207" mass="21716">MTLAMRDALCSRLGGVNWPGGPLLELLDLPATATVLDVGAGTGLLLRELAARGHDGPLEGLDPHAGPGVRPGHAEQLPYPSGTFDAVLLVRTLSHLPSPLRAMAEAQRVLRACGQLIVAAHGPGHLAATWRALGRPASGRGPDTPLREALQGSGLTAMRLDARIPVQVTAAHAHQLVEASGLKIHVNSQRFPVQDSLHLTTYIARLS</sequence>
<dbReference type="InterPro" id="IPR029063">
    <property type="entry name" value="SAM-dependent_MTases_sf"/>
</dbReference>
<feature type="region of interest" description="Disordered" evidence="1">
    <location>
        <begin position="56"/>
        <end position="75"/>
    </location>
</feature>
<dbReference type="Proteomes" id="UP000647587">
    <property type="component" value="Unassembled WGS sequence"/>
</dbReference>
<keyword evidence="3" id="KW-0489">Methyltransferase</keyword>
<dbReference type="GO" id="GO:0032259">
    <property type="term" value="P:methylation"/>
    <property type="evidence" value="ECO:0007669"/>
    <property type="project" value="UniProtKB-KW"/>
</dbReference>
<protein>
    <submittedName>
        <fullName evidence="3">BioC family methyltransferase</fullName>
    </submittedName>
</protein>